<name>A0A5B9QEY6_9BACT</name>
<protein>
    <submittedName>
        <fullName evidence="2">Uncharacterized protein</fullName>
    </submittedName>
</protein>
<evidence type="ECO:0000313" key="3">
    <source>
        <dbReference type="Proteomes" id="UP000323917"/>
    </source>
</evidence>
<keyword evidence="3" id="KW-1185">Reference proteome</keyword>
<dbReference type="EMBL" id="CP042913">
    <property type="protein sequence ID" value="QEG36072.1"/>
    <property type="molecule type" value="Genomic_DNA"/>
</dbReference>
<organism evidence="2 3">
    <name type="scientific">Bythopirellula goksoeyrii</name>
    <dbReference type="NCBI Taxonomy" id="1400387"/>
    <lineage>
        <taxon>Bacteria</taxon>
        <taxon>Pseudomonadati</taxon>
        <taxon>Planctomycetota</taxon>
        <taxon>Planctomycetia</taxon>
        <taxon>Pirellulales</taxon>
        <taxon>Lacipirellulaceae</taxon>
        <taxon>Bythopirellula</taxon>
    </lineage>
</organism>
<gene>
    <name evidence="2" type="ORF">Pr1d_33810</name>
</gene>
<feature type="region of interest" description="Disordered" evidence="1">
    <location>
        <begin position="24"/>
        <end position="51"/>
    </location>
</feature>
<proteinExistence type="predicted"/>
<evidence type="ECO:0000313" key="2">
    <source>
        <dbReference type="EMBL" id="QEG36072.1"/>
    </source>
</evidence>
<accession>A0A5B9QEY6</accession>
<sequence>MFPLVRAAIDQEWFARVVKNCREGNSPSRQKIAHHPDREHDPVNWSYQPAKGMRGVMTPETVFMVERRAPRGACARAVNQSIEALPFHPFQQKE</sequence>
<dbReference type="KEGG" id="bgok:Pr1d_33810"/>
<evidence type="ECO:0000256" key="1">
    <source>
        <dbReference type="SAM" id="MobiDB-lite"/>
    </source>
</evidence>
<dbReference type="Proteomes" id="UP000323917">
    <property type="component" value="Chromosome"/>
</dbReference>
<dbReference type="AlphaFoldDB" id="A0A5B9QEY6"/>
<reference evidence="2 3" key="1">
    <citation type="submission" date="2019-08" db="EMBL/GenBank/DDBJ databases">
        <title>Deep-cultivation of Planctomycetes and their phenomic and genomic characterization uncovers novel biology.</title>
        <authorList>
            <person name="Wiegand S."/>
            <person name="Jogler M."/>
            <person name="Boedeker C."/>
            <person name="Pinto D."/>
            <person name="Vollmers J."/>
            <person name="Rivas-Marin E."/>
            <person name="Kohn T."/>
            <person name="Peeters S.H."/>
            <person name="Heuer A."/>
            <person name="Rast P."/>
            <person name="Oberbeckmann S."/>
            <person name="Bunk B."/>
            <person name="Jeske O."/>
            <person name="Meyerdierks A."/>
            <person name="Storesund J.E."/>
            <person name="Kallscheuer N."/>
            <person name="Luecker S."/>
            <person name="Lage O.M."/>
            <person name="Pohl T."/>
            <person name="Merkel B.J."/>
            <person name="Hornburger P."/>
            <person name="Mueller R.-W."/>
            <person name="Bruemmer F."/>
            <person name="Labrenz M."/>
            <person name="Spormann A.M."/>
            <person name="Op den Camp H."/>
            <person name="Overmann J."/>
            <person name="Amann R."/>
            <person name="Jetten M.S.M."/>
            <person name="Mascher T."/>
            <person name="Medema M.H."/>
            <person name="Devos D.P."/>
            <person name="Kaster A.-K."/>
            <person name="Ovreas L."/>
            <person name="Rohde M."/>
            <person name="Galperin M.Y."/>
            <person name="Jogler C."/>
        </authorList>
    </citation>
    <scope>NUCLEOTIDE SEQUENCE [LARGE SCALE GENOMIC DNA]</scope>
    <source>
        <strain evidence="2 3">Pr1d</strain>
    </source>
</reference>